<dbReference type="EMBL" id="JADEXP010000058">
    <property type="protein sequence ID" value="MBE9066779.1"/>
    <property type="molecule type" value="Genomic_DNA"/>
</dbReference>
<evidence type="ECO:0000313" key="2">
    <source>
        <dbReference type="Proteomes" id="UP000615026"/>
    </source>
</evidence>
<comment type="caution">
    <text evidence="1">The sequence shown here is derived from an EMBL/GenBank/DDBJ whole genome shotgun (WGS) entry which is preliminary data.</text>
</comment>
<evidence type="ECO:0000313" key="1">
    <source>
        <dbReference type="EMBL" id="MBE9066779.1"/>
    </source>
</evidence>
<sequence length="385" mass="44076">MNEPSEPMPSDVFPLPALTPLTQLNVQDNLRINAERWQLAHQYHQQRQNVHYQALWQPGIVYGLGVKLIAPPVGIAPQFQTKSWIEVQPGFAIDGEGNPIVVSETTDRTYPITIPPLTQGVQTLHIVLRHVDPRHLELPNSTDRLQEQFRFDQRVNRLDPKDIELCRVRLSPGQDSLAMPAQGLSPALGELDLTRRRFAQLRSQRSLNLGILPQSQYYPALTTLCQAMQVLYPSLHCQLHPVTQIDPTLDAICLEGNRLIEWHQSPSHSALLQAVKDYSGSLIIVAERFDSTLQESLRRLQRHLNLQPVVASHLMARYPFLFGKLPDFSQASVWIDGRIVIVPSTLFDHWQGKDQSRETIRTWHEFGINLLYYVWYSSHIQTLLR</sequence>
<gene>
    <name evidence="1" type="ORF">IQ260_08950</name>
</gene>
<reference evidence="1" key="1">
    <citation type="submission" date="2020-10" db="EMBL/GenBank/DDBJ databases">
        <authorList>
            <person name="Castelo-Branco R."/>
            <person name="Eusebio N."/>
            <person name="Adriana R."/>
            <person name="Vieira A."/>
            <person name="Brugerolle De Fraissinette N."/>
            <person name="Rezende De Castro R."/>
            <person name="Schneider M.P."/>
            <person name="Vasconcelos V."/>
            <person name="Leao P.N."/>
        </authorList>
    </citation>
    <scope>NUCLEOTIDE SEQUENCE</scope>
    <source>
        <strain evidence="1">LEGE 11479</strain>
    </source>
</reference>
<protein>
    <recommendedName>
        <fullName evidence="3">DUF4159 domain-containing protein</fullName>
    </recommendedName>
</protein>
<keyword evidence="2" id="KW-1185">Reference proteome</keyword>
<evidence type="ECO:0008006" key="3">
    <source>
        <dbReference type="Google" id="ProtNLM"/>
    </source>
</evidence>
<proteinExistence type="predicted"/>
<dbReference type="RefSeq" id="WP_228015751.1">
    <property type="nucleotide sequence ID" value="NZ_JADEXP010000058.1"/>
</dbReference>
<name>A0A928ZTR0_LEPEC</name>
<dbReference type="Proteomes" id="UP000615026">
    <property type="component" value="Unassembled WGS sequence"/>
</dbReference>
<dbReference type="AlphaFoldDB" id="A0A928ZTR0"/>
<accession>A0A928ZTR0</accession>
<organism evidence="1 2">
    <name type="scientific">Leptolyngbya cf. ectocarpi LEGE 11479</name>
    <dbReference type="NCBI Taxonomy" id="1828722"/>
    <lineage>
        <taxon>Bacteria</taxon>
        <taxon>Bacillati</taxon>
        <taxon>Cyanobacteriota</taxon>
        <taxon>Cyanophyceae</taxon>
        <taxon>Leptolyngbyales</taxon>
        <taxon>Leptolyngbyaceae</taxon>
        <taxon>Leptolyngbya group</taxon>
        <taxon>Leptolyngbya</taxon>
    </lineage>
</organism>